<gene>
    <name evidence="1" type="ORF">SAMN00790413_04841</name>
</gene>
<sequence length="156" mass="18023">MSCWNPLFVLSLELNPLPERTLSGALQTLRPDFLFLSAQVFSQAFIRPIAIHLCRLHVAAAFEVENERVKELVKSGDPDESIWKGLSRWRRGRRCTPPCPTRNGSRELVYRRLENNRVRSWLRCSCRRSSAMAADAWSRSFRSLKYQRGTALCQVV</sequence>
<reference evidence="1 2" key="1">
    <citation type="submission" date="2017-04" db="EMBL/GenBank/DDBJ databases">
        <authorList>
            <person name="Afonso C.L."/>
            <person name="Miller P.J."/>
            <person name="Scott M.A."/>
            <person name="Spackman E."/>
            <person name="Goraichik I."/>
            <person name="Dimitrov K.M."/>
            <person name="Suarez D.L."/>
            <person name="Swayne D.E."/>
        </authorList>
    </citation>
    <scope>NUCLEOTIDE SEQUENCE [LARGE SCALE GENOMIC DNA]</scope>
    <source>
        <strain evidence="1 2">KR-140</strain>
    </source>
</reference>
<dbReference type="AlphaFoldDB" id="A0A1W1UN08"/>
<dbReference type="EMBL" id="FWWU01000005">
    <property type="protein sequence ID" value="SMB82094.1"/>
    <property type="molecule type" value="Genomic_DNA"/>
</dbReference>
<evidence type="ECO:0000313" key="1">
    <source>
        <dbReference type="EMBL" id="SMB82094.1"/>
    </source>
</evidence>
<protein>
    <submittedName>
        <fullName evidence="1">Uncharacterized protein</fullName>
    </submittedName>
</protein>
<dbReference type="Proteomes" id="UP000192582">
    <property type="component" value="Unassembled WGS sequence"/>
</dbReference>
<name>A0A1W1UN08_9DEIO</name>
<evidence type="ECO:0000313" key="2">
    <source>
        <dbReference type="Proteomes" id="UP000192582"/>
    </source>
</evidence>
<keyword evidence="2" id="KW-1185">Reference proteome</keyword>
<organism evidence="1 2">
    <name type="scientific">Deinococcus hopiensis KR-140</name>
    <dbReference type="NCBI Taxonomy" id="695939"/>
    <lineage>
        <taxon>Bacteria</taxon>
        <taxon>Thermotogati</taxon>
        <taxon>Deinococcota</taxon>
        <taxon>Deinococci</taxon>
        <taxon>Deinococcales</taxon>
        <taxon>Deinococcaceae</taxon>
        <taxon>Deinococcus</taxon>
    </lineage>
</organism>
<proteinExistence type="predicted"/>
<accession>A0A1W1UN08</accession>